<evidence type="ECO:0000313" key="3">
    <source>
        <dbReference type="EMBL" id="KAK8490067.1"/>
    </source>
</evidence>
<dbReference type="PANTHER" id="PTHR31672">
    <property type="entry name" value="BNACNNG10540D PROTEIN"/>
    <property type="match status" value="1"/>
</dbReference>
<dbReference type="PANTHER" id="PTHR31672:SF13">
    <property type="entry name" value="F-BOX PROTEIN CPR30-LIKE"/>
    <property type="match status" value="1"/>
</dbReference>
<protein>
    <recommendedName>
        <fullName evidence="1">F-box domain-containing protein</fullName>
    </recommendedName>
</protein>
<dbReference type="InterPro" id="IPR011043">
    <property type="entry name" value="Gal_Oxase/kelch_b-propeller"/>
</dbReference>
<accession>A0ABR2AB46</accession>
<organism evidence="4 5">
    <name type="scientific">Hibiscus sabdariffa</name>
    <name type="common">roselle</name>
    <dbReference type="NCBI Taxonomy" id="183260"/>
    <lineage>
        <taxon>Eukaryota</taxon>
        <taxon>Viridiplantae</taxon>
        <taxon>Streptophyta</taxon>
        <taxon>Embryophyta</taxon>
        <taxon>Tracheophyta</taxon>
        <taxon>Spermatophyta</taxon>
        <taxon>Magnoliopsida</taxon>
        <taxon>eudicotyledons</taxon>
        <taxon>Gunneridae</taxon>
        <taxon>Pentapetalae</taxon>
        <taxon>rosids</taxon>
        <taxon>malvids</taxon>
        <taxon>Malvales</taxon>
        <taxon>Malvaceae</taxon>
        <taxon>Malvoideae</taxon>
        <taxon>Hibiscus</taxon>
    </lineage>
</organism>
<dbReference type="NCBIfam" id="TIGR01640">
    <property type="entry name" value="F_box_assoc_1"/>
    <property type="match status" value="1"/>
</dbReference>
<evidence type="ECO:0000259" key="1">
    <source>
        <dbReference type="PROSITE" id="PS50181"/>
    </source>
</evidence>
<dbReference type="InterPro" id="IPR006527">
    <property type="entry name" value="F-box-assoc_dom_typ1"/>
</dbReference>
<dbReference type="SUPFAM" id="SSF50965">
    <property type="entry name" value="Galactose oxidase, central domain"/>
    <property type="match status" value="1"/>
</dbReference>
<dbReference type="CDD" id="cd22157">
    <property type="entry name" value="F-box_AtFBW1-like"/>
    <property type="match status" value="1"/>
</dbReference>
<dbReference type="SUPFAM" id="SSF81383">
    <property type="entry name" value="F-box domain"/>
    <property type="match status" value="1"/>
</dbReference>
<evidence type="ECO:0000313" key="4">
    <source>
        <dbReference type="EMBL" id="KAK8490070.1"/>
    </source>
</evidence>
<comment type="caution">
    <text evidence="4">The sequence shown here is derived from an EMBL/GenBank/DDBJ whole genome shotgun (WGS) entry which is preliminary data.</text>
</comment>
<dbReference type="Pfam" id="PF07734">
    <property type="entry name" value="FBA_1"/>
    <property type="match status" value="1"/>
</dbReference>
<dbReference type="PROSITE" id="PS50181">
    <property type="entry name" value="FBOX"/>
    <property type="match status" value="1"/>
</dbReference>
<dbReference type="InterPro" id="IPR001810">
    <property type="entry name" value="F-box_dom"/>
</dbReference>
<dbReference type="EMBL" id="JBBPBN010000291">
    <property type="protein sequence ID" value="KAK8490067.1"/>
    <property type="molecule type" value="Genomic_DNA"/>
</dbReference>
<dbReference type="Proteomes" id="UP001396334">
    <property type="component" value="Unassembled WGS sequence"/>
</dbReference>
<reference evidence="4 5" key="1">
    <citation type="journal article" date="2024" name="G3 (Bethesda)">
        <title>Genome assembly of Hibiscus sabdariffa L. provides insights into metabolisms of medicinal natural products.</title>
        <authorList>
            <person name="Kim T."/>
        </authorList>
    </citation>
    <scope>NUCLEOTIDE SEQUENCE [LARGE SCALE GENOMIC DNA]</scope>
    <source>
        <strain evidence="4">TK-2024</strain>
        <tissue evidence="4">Old leaves</tissue>
    </source>
</reference>
<dbReference type="InterPro" id="IPR017451">
    <property type="entry name" value="F-box-assoc_interact_dom"/>
</dbReference>
<evidence type="ECO:0000313" key="5">
    <source>
        <dbReference type="Proteomes" id="UP001396334"/>
    </source>
</evidence>
<dbReference type="EMBL" id="JBBPBN010000291">
    <property type="protein sequence ID" value="KAK8490070.1"/>
    <property type="molecule type" value="Genomic_DNA"/>
</dbReference>
<dbReference type="EMBL" id="JBBPBN010000291">
    <property type="protein sequence ID" value="KAK8490064.1"/>
    <property type="molecule type" value="Genomic_DNA"/>
</dbReference>
<dbReference type="InterPro" id="IPR050796">
    <property type="entry name" value="SCF_F-box_component"/>
</dbReference>
<dbReference type="Pfam" id="PF00646">
    <property type="entry name" value="F-box"/>
    <property type="match status" value="1"/>
</dbReference>
<proteinExistence type="predicted"/>
<name>A0ABR2AB46_9ROSI</name>
<dbReference type="Gene3D" id="1.20.1280.50">
    <property type="match status" value="1"/>
</dbReference>
<gene>
    <name evidence="2" type="ORF">V6N11_081535</name>
    <name evidence="3" type="ORF">V6N11_081538</name>
    <name evidence="4" type="ORF">V6N11_081541</name>
</gene>
<evidence type="ECO:0000313" key="2">
    <source>
        <dbReference type="EMBL" id="KAK8490064.1"/>
    </source>
</evidence>
<dbReference type="InterPro" id="IPR036047">
    <property type="entry name" value="F-box-like_dom_sf"/>
</dbReference>
<keyword evidence="5" id="KW-1185">Reference proteome</keyword>
<sequence>MSQSNYRYPIKKDFVLLWFARKYEKKSFQRKHPLPTRIVVVHLRATGDAPILKQAKFKARGLKMQGLSKTRTELPEMLVFDILAKLPVKSLIRFKCVCKHWSLSFQTPLFITQHHHNHLRNNNLNFILKRPIGNSFSYFNLFELSTEDGQSFSPKQNICLPLCNDRWRSPEVYGPCNGIFCVESKDNLALWNPSTRQFKILPQPSVQRPPAAFNRFFHVGFGYDSQTYDYKVLRFVSNMHKNEQVDLYSLKGNSWKKISSSGVSGWGCAWYDNHVNGICYWPAYGSNSAGYCCILSFDMVNERFSTLSLPEFHGGFVEYEQLILNINGLLGAIIFSWSWEDTMIEIWVMSGSWTKLSIIETVSGVDIPLGFWKNGELFFESSDRELVLFDPSTRELKNLGIHTCTYKGSMEIFAYAESLVTFN</sequence>
<feature type="domain" description="F-box" evidence="1">
    <location>
        <begin position="68"/>
        <end position="113"/>
    </location>
</feature>